<protein>
    <submittedName>
        <fullName evidence="1">Uncharacterized protein</fullName>
    </submittedName>
</protein>
<accession>A0A319DW45</accession>
<evidence type="ECO:0000313" key="1">
    <source>
        <dbReference type="EMBL" id="PYI02012.1"/>
    </source>
</evidence>
<reference evidence="1 2" key="1">
    <citation type="submission" date="2018-02" db="EMBL/GenBank/DDBJ databases">
        <title>The genomes of Aspergillus section Nigri reveals drivers in fungal speciation.</title>
        <authorList>
            <consortium name="DOE Joint Genome Institute"/>
            <person name="Vesth T.C."/>
            <person name="Nybo J."/>
            <person name="Theobald S."/>
            <person name="Brandl J."/>
            <person name="Frisvad J.C."/>
            <person name="Nielsen K.F."/>
            <person name="Lyhne E.K."/>
            <person name="Kogle M.E."/>
            <person name="Kuo A."/>
            <person name="Riley R."/>
            <person name="Clum A."/>
            <person name="Nolan M."/>
            <person name="Lipzen A."/>
            <person name="Salamov A."/>
            <person name="Henrissat B."/>
            <person name="Wiebenga A."/>
            <person name="De vries R.P."/>
            <person name="Grigoriev I.V."/>
            <person name="Mortensen U.H."/>
            <person name="Andersen M.R."/>
            <person name="Baker S.E."/>
        </authorList>
    </citation>
    <scope>NUCLEOTIDE SEQUENCE [LARGE SCALE GENOMIC DNA]</scope>
    <source>
        <strain evidence="1 2">CBS 121057</strain>
    </source>
</reference>
<dbReference type="VEuPathDB" id="FungiDB:BO78DRAFT_231127"/>
<keyword evidence="2" id="KW-1185">Reference proteome</keyword>
<name>A0A319DW45_ASPSB</name>
<organism evidence="1 2">
    <name type="scientific">Aspergillus sclerotiicarbonarius (strain CBS 121057 / IBT 28362)</name>
    <dbReference type="NCBI Taxonomy" id="1448318"/>
    <lineage>
        <taxon>Eukaryota</taxon>
        <taxon>Fungi</taxon>
        <taxon>Dikarya</taxon>
        <taxon>Ascomycota</taxon>
        <taxon>Pezizomycotina</taxon>
        <taxon>Eurotiomycetes</taxon>
        <taxon>Eurotiomycetidae</taxon>
        <taxon>Eurotiales</taxon>
        <taxon>Aspergillaceae</taxon>
        <taxon>Aspergillus</taxon>
        <taxon>Aspergillus subgen. Circumdati</taxon>
    </lineage>
</organism>
<sequence length="151" mass="15662">MCEGESLGFLAPSDLEHAASSIACCGISHCLAGPITPTSASNWQDNCTFSTSERRDPVPLSIMPALPRAAVTPIQSNLSFRISGGNGKGYASASAPTSSLIGLQFLGVDSPQVNIALSRQTNGSTPEALTTGLGFLAHSHAVDWSWTVTKD</sequence>
<dbReference type="EMBL" id="KZ826402">
    <property type="protein sequence ID" value="PYI02012.1"/>
    <property type="molecule type" value="Genomic_DNA"/>
</dbReference>
<dbReference type="AlphaFoldDB" id="A0A319DW45"/>
<proteinExistence type="predicted"/>
<dbReference type="Proteomes" id="UP000248423">
    <property type="component" value="Unassembled WGS sequence"/>
</dbReference>
<gene>
    <name evidence="1" type="ORF">BO78DRAFT_231127</name>
</gene>
<evidence type="ECO:0000313" key="2">
    <source>
        <dbReference type="Proteomes" id="UP000248423"/>
    </source>
</evidence>